<evidence type="ECO:0000313" key="2">
    <source>
        <dbReference type="EMBL" id="KAL2553403.1"/>
    </source>
</evidence>
<dbReference type="EMBL" id="JBFOLJ010000002">
    <property type="protein sequence ID" value="KAL2553403.1"/>
    <property type="molecule type" value="Genomic_DNA"/>
</dbReference>
<proteinExistence type="predicted"/>
<dbReference type="Proteomes" id="UP001604277">
    <property type="component" value="Unassembled WGS sequence"/>
</dbReference>
<feature type="region of interest" description="Disordered" evidence="1">
    <location>
        <begin position="38"/>
        <end position="60"/>
    </location>
</feature>
<comment type="caution">
    <text evidence="2">The sequence shown here is derived from an EMBL/GenBank/DDBJ whole genome shotgun (WGS) entry which is preliminary data.</text>
</comment>
<sequence>MLPSDGNGEANVVSEMTSGLKVDEKTVDIQCNNLVEQSLRTGSPPKKKHKRRHDEDGSHVVIPESGDAQHRKHNLLDATAALLGVQIEQFQNEFLSAVQSSFACSFETLITDLLVYDLRSLKLVRMENIFVFCYALS</sequence>
<reference evidence="3" key="1">
    <citation type="submission" date="2024-07" db="EMBL/GenBank/DDBJ databases">
        <title>Two chromosome-level genome assemblies of Korean endemic species Abeliophyllum distichum and Forsythia ovata (Oleaceae).</title>
        <authorList>
            <person name="Jang H."/>
        </authorList>
    </citation>
    <scope>NUCLEOTIDE SEQUENCE [LARGE SCALE GENOMIC DNA]</scope>
</reference>
<organism evidence="2 3">
    <name type="scientific">Forsythia ovata</name>
    <dbReference type="NCBI Taxonomy" id="205694"/>
    <lineage>
        <taxon>Eukaryota</taxon>
        <taxon>Viridiplantae</taxon>
        <taxon>Streptophyta</taxon>
        <taxon>Embryophyta</taxon>
        <taxon>Tracheophyta</taxon>
        <taxon>Spermatophyta</taxon>
        <taxon>Magnoliopsida</taxon>
        <taxon>eudicotyledons</taxon>
        <taxon>Gunneridae</taxon>
        <taxon>Pentapetalae</taxon>
        <taxon>asterids</taxon>
        <taxon>lamiids</taxon>
        <taxon>Lamiales</taxon>
        <taxon>Oleaceae</taxon>
        <taxon>Forsythieae</taxon>
        <taxon>Forsythia</taxon>
    </lineage>
</organism>
<evidence type="ECO:0000256" key="1">
    <source>
        <dbReference type="SAM" id="MobiDB-lite"/>
    </source>
</evidence>
<gene>
    <name evidence="2" type="ORF">Fot_07022</name>
</gene>
<evidence type="ECO:0000313" key="3">
    <source>
        <dbReference type="Proteomes" id="UP001604277"/>
    </source>
</evidence>
<protein>
    <submittedName>
        <fullName evidence="2">Uncharacterized protein</fullName>
    </submittedName>
</protein>
<keyword evidence="3" id="KW-1185">Reference proteome</keyword>
<dbReference type="AlphaFoldDB" id="A0ABD1WXI1"/>
<accession>A0ABD1WXI1</accession>
<name>A0ABD1WXI1_9LAMI</name>